<dbReference type="Gene3D" id="3.30.800.10">
    <property type="entry name" value="Phosphatidylinositol Phosphate Kinase II Beta"/>
    <property type="match status" value="1"/>
</dbReference>
<dbReference type="InterPro" id="IPR044769">
    <property type="entry name" value="PIKfyve_PIPKc"/>
</dbReference>
<feature type="compositionally biased region" description="Polar residues" evidence="4">
    <location>
        <begin position="931"/>
        <end position="946"/>
    </location>
</feature>
<dbReference type="PANTHER" id="PTHR45748:SF7">
    <property type="entry name" value="1-PHOSPHATIDYLINOSITOL 3-PHOSPHATE 5-KINASE-RELATED"/>
    <property type="match status" value="1"/>
</dbReference>
<evidence type="ECO:0000313" key="6">
    <source>
        <dbReference type="EMBL" id="CCA66320.1"/>
    </source>
</evidence>
<sequence>MERRVPKHLLLTVAPPPPKHVLLTVAGPIGPTVVQDSDYEVIPESMGCLFKPGVFQLPLFEDDTGAPRGEGGHILTGLELPSNEDVQIIGGNFRLQGLTSVSEHQRLVEVLSIGTYTIISMILELIVLRDSGVRLVFPPEPSLDNPVEISQPSPSPSSRGRTKARASRAKEGLWSYIAKQSENIFGRVRTLSHDGFVTLPLPRQSGDSSSISSEPRLLPFTALLQDIKNVESVLSTTPGVHFPPPALLNELVEKETRTGRSDLTASQNTGLRSLLGWSVDHQLTGPNAFLRHQCITTLYSEYVKTQPEASTDESDTGQATDKLVPCQQRHWRTYQYYSRDKEGDAPLGEVVNKMIRHANETCQRPQCLQPLHRHQRRWVTGPARIVAKLYLNAEPIDEMQMWISCHECRKTGSKIPMSDGAWLLSFGKYLELLAYSPDIIRLTSPICEHTELTSVDEKDLLRCRSNIDHHFGFKDSVVVFTMSPVQDVYEIRIPRVQITKARALTGQEERDTIRDRWQSKERDKLRLEITMWWKDVKQHIGNLEDMLDSENADPTRKPLPPSPPSDTDDMPTPKPPKKDLPDDSTSAIQKIQTPSVSSISTSSTASSASSLALLTNLRQAFTATEQSLYSALNTTPVNRINDVRRMFLSTSKAAENRLAAWEKKHANGLVAKQGYKEPDWWSNGSYALPGGSIIVKEGEWASIIAFTLSASDYLQELYDMNKPRAASSAASEVGSLAPTDSTFTAGSHKTSGAESVVSNATSVETAVTSLTGLVAHVQSLATAKPTPAALDPDDESQAAQWHEPEGMSTHASRHDNPRDGSNILSLRDVLRNKAPVDTASLTSRFSGITNTASASSSKLGSKAPPSAFSAASLDMATQQVLGTMAPPTPDAADTIEKLLQDAGGDDYIAVDSTRPDEGEGTIKASPKANLPAQSANSAPISTQSSFVIPPAVPPKDFSTPGTSAVSTPTVEKTLSQITSQSSQYTGNTKGSSTPTGPSQSGMSTLAMGTLTSTIANAMRFVLSVGGKENEERPLPNLPHHGLLAMESPDIDSKPHIRYECVVGKRLKVSCTVYYAKQFDSLRRRCGIDEIFIQSLKQTENWAAEGGKSKANFWKTTDDRFIIKTLVDAWNVADLQVLTELGPSYFRYMDKTSKKPSVMAKMLGFYTVELKNPETGVVQSKTDLLIMENLFFERRVDQAFDLKGIEGRKVKPNSKGGQSQTLFDGEWLEGQKKALILLHPHSKTVLEEGIHEDCEFLAQSNIMDYSLLLGVDSEQKHIACGLVDTIGSYTFAKTLEYKAKQNIRKEVTVIPPNEYRDRFVKAINSYFVACPDKWSHPGPDYVFPDSLPSVL</sequence>
<dbReference type="Gene3D" id="3.30.810.10">
    <property type="entry name" value="2-Layer Sandwich"/>
    <property type="match status" value="1"/>
</dbReference>
<dbReference type="InterPro" id="IPR002498">
    <property type="entry name" value="PInositol-4-P-4/5-kinase_core"/>
</dbReference>
<protein>
    <recommendedName>
        <fullName evidence="5">PIPK domain-containing protein</fullName>
    </recommendedName>
</protein>
<feature type="region of interest" description="Disordered" evidence="4">
    <location>
        <begin position="912"/>
        <end position="1004"/>
    </location>
</feature>
<feature type="compositionally biased region" description="Polar residues" evidence="4">
    <location>
        <begin position="959"/>
        <end position="984"/>
    </location>
</feature>
<keyword evidence="1 3" id="KW-0547">Nucleotide-binding</keyword>
<dbReference type="HOGENOM" id="CLU_000803_1_0_1"/>
<dbReference type="GO" id="GO:0000329">
    <property type="term" value="C:fungal-type vacuole membrane"/>
    <property type="evidence" value="ECO:0007669"/>
    <property type="project" value="TreeGrafter"/>
</dbReference>
<comment type="caution">
    <text evidence="6">The sequence shown here is derived from an EMBL/GenBank/DDBJ whole genome shotgun (WGS) entry which is preliminary data.</text>
</comment>
<dbReference type="GO" id="GO:0046854">
    <property type="term" value="P:phosphatidylinositol phosphate biosynthetic process"/>
    <property type="evidence" value="ECO:0007669"/>
    <property type="project" value="TreeGrafter"/>
</dbReference>
<evidence type="ECO:0000256" key="3">
    <source>
        <dbReference type="PROSITE-ProRule" id="PRU00781"/>
    </source>
</evidence>
<reference evidence="6 7" key="1">
    <citation type="journal article" date="2011" name="PLoS Pathog.">
        <title>Endophytic Life Strategies Decoded by Genome and Transcriptome Analyses of the Mutualistic Root Symbiont Piriformospora indica.</title>
        <authorList>
            <person name="Zuccaro A."/>
            <person name="Lahrmann U."/>
            <person name="Guldener U."/>
            <person name="Langen G."/>
            <person name="Pfiffi S."/>
            <person name="Biedenkopf D."/>
            <person name="Wong P."/>
            <person name="Samans B."/>
            <person name="Grimm C."/>
            <person name="Basiewicz M."/>
            <person name="Murat C."/>
            <person name="Martin F."/>
            <person name="Kogel K.H."/>
        </authorList>
    </citation>
    <scope>NUCLEOTIDE SEQUENCE [LARGE SCALE GENOMIC DNA]</scope>
    <source>
        <strain evidence="6 7">DSM 11827</strain>
    </source>
</reference>
<evidence type="ECO:0000259" key="5">
    <source>
        <dbReference type="PROSITE" id="PS51455"/>
    </source>
</evidence>
<dbReference type="PANTHER" id="PTHR45748">
    <property type="entry name" value="1-PHOSPHATIDYLINOSITOL 3-PHOSPHATE 5-KINASE-RELATED"/>
    <property type="match status" value="1"/>
</dbReference>
<dbReference type="CDD" id="cd17300">
    <property type="entry name" value="PIPKc_PIKfyve"/>
    <property type="match status" value="1"/>
</dbReference>
<evidence type="ECO:0000313" key="7">
    <source>
        <dbReference type="Proteomes" id="UP000007148"/>
    </source>
</evidence>
<dbReference type="SUPFAM" id="SSF56104">
    <property type="entry name" value="SAICAR synthase-like"/>
    <property type="match status" value="1"/>
</dbReference>
<dbReference type="InParanoid" id="G4T4Z6"/>
<dbReference type="InterPro" id="IPR027483">
    <property type="entry name" value="PInositol-4-P-4/5-kinase_C_sf"/>
</dbReference>
<organism evidence="6 7">
    <name type="scientific">Serendipita indica (strain DSM 11827)</name>
    <name type="common">Root endophyte fungus</name>
    <name type="synonym">Piriformospora indica</name>
    <dbReference type="NCBI Taxonomy" id="1109443"/>
    <lineage>
        <taxon>Eukaryota</taxon>
        <taxon>Fungi</taxon>
        <taxon>Dikarya</taxon>
        <taxon>Basidiomycota</taxon>
        <taxon>Agaricomycotina</taxon>
        <taxon>Agaricomycetes</taxon>
        <taxon>Sebacinales</taxon>
        <taxon>Serendipitaceae</taxon>
        <taxon>Serendipita</taxon>
    </lineage>
</organism>
<proteinExistence type="predicted"/>
<feature type="region of interest" description="Disordered" evidence="4">
    <location>
        <begin position="731"/>
        <end position="756"/>
    </location>
</feature>
<feature type="compositionally biased region" description="Low complexity" evidence="4">
    <location>
        <begin position="985"/>
        <end position="1004"/>
    </location>
</feature>
<keyword evidence="2 3" id="KW-0067">ATP-binding</keyword>
<feature type="region of interest" description="Disordered" evidence="4">
    <location>
        <begin position="548"/>
        <end position="585"/>
    </location>
</feature>
<keyword evidence="7" id="KW-1185">Reference proteome</keyword>
<dbReference type="OrthoDB" id="158357at2759"/>
<dbReference type="GO" id="GO:0000285">
    <property type="term" value="F:1-phosphatidylinositol-3-phosphate 5-kinase activity"/>
    <property type="evidence" value="ECO:0007669"/>
    <property type="project" value="InterPro"/>
</dbReference>
<feature type="compositionally biased region" description="Polar residues" evidence="4">
    <location>
        <begin position="738"/>
        <end position="756"/>
    </location>
</feature>
<dbReference type="OMA" id="RWWQGLS"/>
<feature type="domain" description="PIPK" evidence="5">
    <location>
        <begin position="1006"/>
        <end position="1326"/>
    </location>
</feature>
<name>G4T4Z6_SERID</name>
<dbReference type="EMBL" id="CAFZ01000001">
    <property type="protein sequence ID" value="CCA66320.1"/>
    <property type="molecule type" value="Genomic_DNA"/>
</dbReference>
<dbReference type="PROSITE" id="PS51455">
    <property type="entry name" value="PIPK"/>
    <property type="match status" value="1"/>
</dbReference>
<dbReference type="GO" id="GO:0005524">
    <property type="term" value="F:ATP binding"/>
    <property type="evidence" value="ECO:0007669"/>
    <property type="project" value="UniProtKB-UniRule"/>
</dbReference>
<evidence type="ECO:0000256" key="2">
    <source>
        <dbReference type="ARBA" id="ARBA00022840"/>
    </source>
</evidence>
<dbReference type="eggNOG" id="KOG0230">
    <property type="taxonomic scope" value="Eukaryota"/>
</dbReference>
<feature type="region of interest" description="Disordered" evidence="4">
    <location>
        <begin position="785"/>
        <end position="822"/>
    </location>
</feature>
<evidence type="ECO:0000256" key="1">
    <source>
        <dbReference type="ARBA" id="ARBA00022741"/>
    </source>
</evidence>
<gene>
    <name evidence="6" type="ORF">PIIN_00006</name>
</gene>
<dbReference type="STRING" id="1109443.G4T4Z6"/>
<dbReference type="InterPro" id="IPR027484">
    <property type="entry name" value="PInositol-4-P-5-kinase_N"/>
</dbReference>
<keyword evidence="3" id="KW-0418">Kinase</keyword>
<dbReference type="GO" id="GO:0010008">
    <property type="term" value="C:endosome membrane"/>
    <property type="evidence" value="ECO:0007669"/>
    <property type="project" value="TreeGrafter"/>
</dbReference>
<dbReference type="Proteomes" id="UP000007148">
    <property type="component" value="Unassembled WGS sequence"/>
</dbReference>
<evidence type="ECO:0000256" key="4">
    <source>
        <dbReference type="SAM" id="MobiDB-lite"/>
    </source>
</evidence>
<accession>G4T4Z6</accession>
<keyword evidence="3" id="KW-0808">Transferase</keyword>
<dbReference type="SMART" id="SM00330">
    <property type="entry name" value="PIPKc"/>
    <property type="match status" value="1"/>
</dbReference>
<dbReference type="Pfam" id="PF01504">
    <property type="entry name" value="PIP5K"/>
    <property type="match status" value="1"/>
</dbReference>
<feature type="region of interest" description="Disordered" evidence="4">
    <location>
        <begin position="143"/>
        <end position="165"/>
    </location>
</feature>